<feature type="region of interest" description="Disordered" evidence="2">
    <location>
        <begin position="627"/>
        <end position="666"/>
    </location>
</feature>
<dbReference type="Pfam" id="PF16045">
    <property type="entry name" value="LisH_2"/>
    <property type="match status" value="1"/>
</dbReference>
<feature type="coiled-coil region" evidence="1">
    <location>
        <begin position="355"/>
        <end position="423"/>
    </location>
</feature>
<organism evidence="3 4">
    <name type="scientific">Sphaeramia orbicularis</name>
    <name type="common">orbiculate cardinalfish</name>
    <dbReference type="NCBI Taxonomy" id="375764"/>
    <lineage>
        <taxon>Eukaryota</taxon>
        <taxon>Metazoa</taxon>
        <taxon>Chordata</taxon>
        <taxon>Craniata</taxon>
        <taxon>Vertebrata</taxon>
        <taxon>Euteleostomi</taxon>
        <taxon>Actinopterygii</taxon>
        <taxon>Neopterygii</taxon>
        <taxon>Teleostei</taxon>
        <taxon>Neoteleostei</taxon>
        <taxon>Acanthomorphata</taxon>
        <taxon>Gobiaria</taxon>
        <taxon>Kurtiformes</taxon>
        <taxon>Apogonoidei</taxon>
        <taxon>Apogonidae</taxon>
        <taxon>Apogoninae</taxon>
        <taxon>Sphaeramia</taxon>
    </lineage>
</organism>
<name>A0A673AS48_9TELE</name>
<feature type="region of interest" description="Disordered" evidence="2">
    <location>
        <begin position="554"/>
        <end position="593"/>
    </location>
</feature>
<protein>
    <submittedName>
        <fullName evidence="3">Uncharacterized protein</fullName>
    </submittedName>
</protein>
<reference evidence="3" key="1">
    <citation type="submission" date="2019-06" db="EMBL/GenBank/DDBJ databases">
        <authorList>
            <consortium name="Wellcome Sanger Institute Data Sharing"/>
        </authorList>
    </citation>
    <scope>NUCLEOTIDE SEQUENCE [LARGE SCALE GENOMIC DNA]</scope>
</reference>
<evidence type="ECO:0000256" key="2">
    <source>
        <dbReference type="SAM" id="MobiDB-lite"/>
    </source>
</evidence>
<sequence>MSSAKEDALSPDELRKRLYQTFKSKGVLDTLKTQLRNQLIQELKHPPLTGGGSFPRPVPMKSESLLLSACNSIVADYLRSSGYEYSLSVFHPESGLCKDKVSMNDLLQLLKIRPDSPLFKLLVNYPKMKMIDKEYESSKYSGEKGFSFQSKIDSYRKEIEGQMEAEMKTKIQHFKDVEIAKVKMEEKTKFHKEFNKLKQELEETYEMKSKALMEREKNAIARLQKQQEIEEKNIYMQRQAVLKEIETLRNRESELRLRTEAFEKTCQIHEEKVKTTGELLRRRELAVKTLEDTYDQRLKNELSRYQFELKEEFVKRTEKLTENETRNKVETARIQKEAAVLDAKVEEHSRACSELRRLQVELDTAHQQVSLLSEQKEVFRERLENMSDYSSLKREKTELQGQLRLLKKQLEEAHEENRLLRADLGRPSKEQLALQLELQRLQNARRLDVEEFDNQKQVLQAQLQSEVERCAQLQAQVIEYEEKSQWMSNHVDDIKMQLRQTQQGIPCLTFESFLISEARIQELQREAETLEEAYRTYQQRAVISTISHMLLPRPLSPQLAHPSHHPDPPLRKQHRFHPSQTTRTPSRKALHPEIPNQPKVAFLEYPAQPKSSQFSTDHGLHSLTEPLFARDGHLEDEAPAPSRRMSSSQHSPSRKKLQTNSTGGTL</sequence>
<dbReference type="AlphaFoldDB" id="A0A673AS48"/>
<feature type="coiled-coil region" evidence="1">
    <location>
        <begin position="513"/>
        <end position="540"/>
    </location>
</feature>
<dbReference type="Ensembl" id="ENSSORT00005032133.1">
    <property type="protein sequence ID" value="ENSSORP00005031258.1"/>
    <property type="gene ID" value="ENSSORG00005014895.1"/>
</dbReference>
<dbReference type="GO" id="GO:0036064">
    <property type="term" value="C:ciliary basal body"/>
    <property type="evidence" value="ECO:0007669"/>
    <property type="project" value="TreeGrafter"/>
</dbReference>
<dbReference type="InterPro" id="IPR006594">
    <property type="entry name" value="LisH"/>
</dbReference>
<dbReference type="InterPro" id="IPR055289">
    <property type="entry name" value="OFD1"/>
</dbReference>
<reference evidence="3" key="2">
    <citation type="submission" date="2025-08" db="UniProtKB">
        <authorList>
            <consortium name="Ensembl"/>
        </authorList>
    </citation>
    <scope>IDENTIFICATION</scope>
</reference>
<dbReference type="PANTHER" id="PTHR39063">
    <property type="entry name" value="ORAL-FACIAL-DIGITAL SYNDROME 1 PROTEIN HOMOLOG"/>
    <property type="match status" value="1"/>
</dbReference>
<feature type="coiled-coil region" evidence="1">
    <location>
        <begin position="449"/>
        <end position="483"/>
    </location>
</feature>
<evidence type="ECO:0000313" key="4">
    <source>
        <dbReference type="Proteomes" id="UP000472271"/>
    </source>
</evidence>
<keyword evidence="4" id="KW-1185">Reference proteome</keyword>
<dbReference type="GO" id="GO:0060287">
    <property type="term" value="P:epithelial cilium movement involved in determination of left/right asymmetry"/>
    <property type="evidence" value="ECO:0007669"/>
    <property type="project" value="TreeGrafter"/>
</dbReference>
<proteinExistence type="predicted"/>
<gene>
    <name evidence="3" type="primary">ofd1</name>
</gene>
<reference evidence="3" key="3">
    <citation type="submission" date="2025-09" db="UniProtKB">
        <authorList>
            <consortium name="Ensembl"/>
        </authorList>
    </citation>
    <scope>IDENTIFICATION</scope>
</reference>
<keyword evidence="1" id="KW-0175">Coiled coil</keyword>
<dbReference type="PANTHER" id="PTHR39063:SF1">
    <property type="entry name" value="OFD1 CENTRIOLE AND CENTRIOLAR SATELLITE PROTEIN"/>
    <property type="match status" value="1"/>
</dbReference>
<evidence type="ECO:0000313" key="3">
    <source>
        <dbReference type="Ensembl" id="ENSSORP00005031258.1"/>
    </source>
</evidence>
<dbReference type="GO" id="GO:0005576">
    <property type="term" value="C:extracellular region"/>
    <property type="evidence" value="ECO:0007669"/>
    <property type="project" value="GOC"/>
</dbReference>
<dbReference type="GO" id="GO:0005813">
    <property type="term" value="C:centrosome"/>
    <property type="evidence" value="ECO:0007669"/>
    <property type="project" value="TreeGrafter"/>
</dbReference>
<dbReference type="Gene3D" id="1.20.960.40">
    <property type="match status" value="1"/>
</dbReference>
<feature type="compositionally biased region" description="Low complexity" evidence="2">
    <location>
        <begin position="642"/>
        <end position="651"/>
    </location>
</feature>
<evidence type="ECO:0000256" key="1">
    <source>
        <dbReference type="SAM" id="Coils"/>
    </source>
</evidence>
<dbReference type="PROSITE" id="PS50896">
    <property type="entry name" value="LISH"/>
    <property type="match status" value="1"/>
</dbReference>
<dbReference type="Proteomes" id="UP000472271">
    <property type="component" value="Chromosome 21"/>
</dbReference>
<accession>A0A673AS48</accession>
<feature type="coiled-coil region" evidence="1">
    <location>
        <begin position="198"/>
        <end position="258"/>
    </location>
</feature>